<evidence type="ECO:0008006" key="4">
    <source>
        <dbReference type="Google" id="ProtNLM"/>
    </source>
</evidence>
<evidence type="ECO:0000256" key="1">
    <source>
        <dbReference type="SAM" id="Phobius"/>
    </source>
</evidence>
<feature type="transmembrane region" description="Helical" evidence="1">
    <location>
        <begin position="93"/>
        <end position="113"/>
    </location>
</feature>
<feature type="transmembrane region" description="Helical" evidence="1">
    <location>
        <begin position="50"/>
        <end position="67"/>
    </location>
</feature>
<dbReference type="Proteomes" id="UP001595548">
    <property type="component" value="Unassembled WGS sequence"/>
</dbReference>
<keyword evidence="1" id="KW-0472">Membrane</keyword>
<keyword evidence="3" id="KW-1185">Reference proteome</keyword>
<reference evidence="3" key="1">
    <citation type="journal article" date="2019" name="Int. J. Syst. Evol. Microbiol.">
        <title>The Global Catalogue of Microorganisms (GCM) 10K type strain sequencing project: providing services to taxonomists for standard genome sequencing and annotation.</title>
        <authorList>
            <consortium name="The Broad Institute Genomics Platform"/>
            <consortium name="The Broad Institute Genome Sequencing Center for Infectious Disease"/>
            <person name="Wu L."/>
            <person name="Ma J."/>
        </authorList>
    </citation>
    <scope>NUCLEOTIDE SEQUENCE [LARGE SCALE GENOMIC DNA]</scope>
    <source>
        <strain evidence="3">KCTC 52141</strain>
    </source>
</reference>
<dbReference type="EMBL" id="JBHRTL010000006">
    <property type="protein sequence ID" value="MFC3155651.1"/>
    <property type="molecule type" value="Genomic_DNA"/>
</dbReference>
<evidence type="ECO:0000313" key="3">
    <source>
        <dbReference type="Proteomes" id="UP001595548"/>
    </source>
</evidence>
<gene>
    <name evidence="2" type="ORF">ACFOEB_10605</name>
</gene>
<feature type="transmembrane region" description="Helical" evidence="1">
    <location>
        <begin position="7"/>
        <end position="30"/>
    </location>
</feature>
<name>A0ABV7HWA7_9GAMM</name>
<organism evidence="2 3">
    <name type="scientific">Gilvimarinus japonicus</name>
    <dbReference type="NCBI Taxonomy" id="1796469"/>
    <lineage>
        <taxon>Bacteria</taxon>
        <taxon>Pseudomonadati</taxon>
        <taxon>Pseudomonadota</taxon>
        <taxon>Gammaproteobacteria</taxon>
        <taxon>Cellvibrionales</taxon>
        <taxon>Cellvibrionaceae</taxon>
        <taxon>Gilvimarinus</taxon>
    </lineage>
</organism>
<proteinExistence type="predicted"/>
<dbReference type="RefSeq" id="WP_382416462.1">
    <property type="nucleotide sequence ID" value="NZ_AP031500.1"/>
</dbReference>
<keyword evidence="1" id="KW-0812">Transmembrane</keyword>
<protein>
    <recommendedName>
        <fullName evidence="4">DUF2975 domain-containing protein</fullName>
    </recommendedName>
</protein>
<evidence type="ECO:0000313" key="2">
    <source>
        <dbReference type="EMBL" id="MFC3155651.1"/>
    </source>
</evidence>
<accession>A0ABV7HWA7</accession>
<keyword evidence="1" id="KW-1133">Transmembrane helix</keyword>
<sequence>MKRILDVVRFTFVSPEFAWILGLIALLYVYPYPLIVVGEKIGANDEVWKWLPTLPLLFSGITFRLSSKVRAPFDKGNKQLYEWLDFYRITDRLYTAYILAAISSISIISIWIFPDTFSLAIIGLVFFAAVGVSGFVALQVFLAAQKIREIIEQYGDQF</sequence>
<feature type="transmembrane region" description="Helical" evidence="1">
    <location>
        <begin position="119"/>
        <end position="144"/>
    </location>
</feature>
<comment type="caution">
    <text evidence="2">The sequence shown here is derived from an EMBL/GenBank/DDBJ whole genome shotgun (WGS) entry which is preliminary data.</text>
</comment>